<gene>
    <name evidence="1" type="ORF">QGN23_00435</name>
</gene>
<name>A0ABY8REU0_9FLAO</name>
<organism evidence="1 2">
    <name type="scientific">Chryseobacterium gotjawalense</name>
    <dbReference type="NCBI Taxonomy" id="3042315"/>
    <lineage>
        <taxon>Bacteria</taxon>
        <taxon>Pseudomonadati</taxon>
        <taxon>Bacteroidota</taxon>
        <taxon>Flavobacteriia</taxon>
        <taxon>Flavobacteriales</taxon>
        <taxon>Weeksellaceae</taxon>
        <taxon>Chryseobacterium group</taxon>
        <taxon>Chryseobacterium</taxon>
    </lineage>
</organism>
<sequence length="69" mass="7846">MPINKKRISIKKTVNQKFIEDLYFKNITVNSKYGVIRKNASNLVFENVKINGISDYKVAGGLMKAVVKK</sequence>
<evidence type="ECO:0000313" key="2">
    <source>
        <dbReference type="Proteomes" id="UP001241656"/>
    </source>
</evidence>
<protein>
    <submittedName>
        <fullName evidence="1">Uncharacterized protein</fullName>
    </submittedName>
</protein>
<dbReference type="RefSeq" id="WP_282905092.1">
    <property type="nucleotide sequence ID" value="NZ_CP124855.1"/>
</dbReference>
<evidence type="ECO:0000313" key="1">
    <source>
        <dbReference type="EMBL" id="WHF51762.1"/>
    </source>
</evidence>
<reference evidence="1 2" key="1">
    <citation type="submission" date="2023-05" db="EMBL/GenBank/DDBJ databases">
        <title>Genomic insight into Chryseobacterium sp. wdc7 isolated forest soil (Gotjawal).</title>
        <authorList>
            <person name="Park S.-J."/>
        </authorList>
    </citation>
    <scope>NUCLEOTIDE SEQUENCE [LARGE SCALE GENOMIC DNA]</scope>
    <source>
        <strain evidence="2">wdc7</strain>
    </source>
</reference>
<proteinExistence type="predicted"/>
<dbReference type="Proteomes" id="UP001241656">
    <property type="component" value="Chromosome"/>
</dbReference>
<accession>A0ABY8REU0</accession>
<keyword evidence="2" id="KW-1185">Reference proteome</keyword>
<dbReference type="EMBL" id="CP124855">
    <property type="protein sequence ID" value="WHF51762.1"/>
    <property type="molecule type" value="Genomic_DNA"/>
</dbReference>